<gene>
    <name evidence="6" type="primary">argH</name>
    <name evidence="9" type="ordered locus">Arch_1175</name>
</gene>
<reference evidence="9 10" key="1">
    <citation type="journal article" date="2010" name="Stand. Genomic Sci.">
        <title>Complete genome sequence of Arcanobacterium haemolyticum type strain (11018).</title>
        <authorList>
            <person name="Yasawong M."/>
            <person name="Teshima H."/>
            <person name="Lapidus A."/>
            <person name="Nolan M."/>
            <person name="Lucas S."/>
            <person name="Glavina Del Rio T."/>
            <person name="Tice H."/>
            <person name="Cheng J."/>
            <person name="Bruce D."/>
            <person name="Detter C."/>
            <person name="Tapia R."/>
            <person name="Han C."/>
            <person name="Goodwin L."/>
            <person name="Pitluck S."/>
            <person name="Liolios K."/>
            <person name="Ivanova N."/>
            <person name="Mavromatis K."/>
            <person name="Mikhailova N."/>
            <person name="Pati A."/>
            <person name="Chen A."/>
            <person name="Palaniappan K."/>
            <person name="Land M."/>
            <person name="Hauser L."/>
            <person name="Chang Y."/>
            <person name="Jeffries C."/>
            <person name="Rohde M."/>
            <person name="Sikorski J."/>
            <person name="Pukall R."/>
            <person name="Goker M."/>
            <person name="Woyke T."/>
            <person name="Bristow J."/>
            <person name="Eisen J."/>
            <person name="Markowitz V."/>
            <person name="Hugenholtz P."/>
            <person name="Kyrpides N."/>
            <person name="Klenk H."/>
        </authorList>
    </citation>
    <scope>NUCLEOTIDE SEQUENCE [LARGE SCALE GENOMIC DNA]</scope>
    <source>
        <strain evidence="10">ATCC 9345 / DSM 20595 / CCUG 17215 / LMG 16163 / NBRC 15585 / NCTC 8452 / 11018</strain>
    </source>
</reference>
<evidence type="ECO:0000256" key="1">
    <source>
        <dbReference type="ARBA" id="ARBA00004941"/>
    </source>
</evidence>
<evidence type="ECO:0000256" key="6">
    <source>
        <dbReference type="HAMAP-Rule" id="MF_00006"/>
    </source>
</evidence>
<evidence type="ECO:0000256" key="3">
    <source>
        <dbReference type="ARBA" id="ARBA00022571"/>
    </source>
</evidence>
<dbReference type="Pfam" id="PF14698">
    <property type="entry name" value="ASL_C2"/>
    <property type="match status" value="1"/>
</dbReference>
<feature type="domain" description="Fumarate lyase N-terminal" evidence="7">
    <location>
        <begin position="8"/>
        <end position="302"/>
    </location>
</feature>
<dbReference type="SUPFAM" id="SSF48557">
    <property type="entry name" value="L-aspartase-like"/>
    <property type="match status" value="1"/>
</dbReference>
<dbReference type="eggNOG" id="COG0165">
    <property type="taxonomic scope" value="Bacteria"/>
</dbReference>
<name>D7BPN8_ARCHD</name>
<dbReference type="NCBIfam" id="TIGR00838">
    <property type="entry name" value="argH"/>
    <property type="match status" value="1"/>
</dbReference>
<dbReference type="InterPro" id="IPR009049">
    <property type="entry name" value="Argininosuccinate_lyase"/>
</dbReference>
<evidence type="ECO:0000313" key="9">
    <source>
        <dbReference type="EMBL" id="ADH92887.1"/>
    </source>
</evidence>
<dbReference type="InterPro" id="IPR029419">
    <property type="entry name" value="Arg_succ_lyase_C"/>
</dbReference>
<protein>
    <recommendedName>
        <fullName evidence="2 6">Argininosuccinate lyase</fullName>
        <shortName evidence="6">ASAL</shortName>
        <ecNumber evidence="2 6">4.3.2.1</ecNumber>
    </recommendedName>
    <alternativeName>
        <fullName evidence="6">Arginosuccinase</fullName>
    </alternativeName>
</protein>
<evidence type="ECO:0000259" key="8">
    <source>
        <dbReference type="Pfam" id="PF14698"/>
    </source>
</evidence>
<dbReference type="PANTHER" id="PTHR43814:SF1">
    <property type="entry name" value="ARGININOSUCCINATE LYASE"/>
    <property type="match status" value="1"/>
</dbReference>
<dbReference type="HOGENOM" id="CLU_027272_2_3_11"/>
<organism evidence="9 10">
    <name type="scientific">Arcanobacterium haemolyticum (strain ATCC 9345 / DSM 20595 / CCM 5947 / CCUG 17215 / LMG 16163 / NBRC 15585 / NCTC 8452 / 11018)</name>
    <dbReference type="NCBI Taxonomy" id="644284"/>
    <lineage>
        <taxon>Bacteria</taxon>
        <taxon>Bacillati</taxon>
        <taxon>Actinomycetota</taxon>
        <taxon>Actinomycetes</taxon>
        <taxon>Actinomycetales</taxon>
        <taxon>Actinomycetaceae</taxon>
        <taxon>Arcanobacterium</taxon>
    </lineage>
</organism>
<proteinExistence type="inferred from homology"/>
<dbReference type="GO" id="GO:0004056">
    <property type="term" value="F:argininosuccinate lyase activity"/>
    <property type="evidence" value="ECO:0007669"/>
    <property type="project" value="UniProtKB-UniRule"/>
</dbReference>
<dbReference type="EMBL" id="CP002045">
    <property type="protein sequence ID" value="ADH92887.1"/>
    <property type="molecule type" value="Genomic_DNA"/>
</dbReference>
<comment type="subcellular location">
    <subcellularLocation>
        <location evidence="6">Cytoplasm</location>
    </subcellularLocation>
</comment>
<dbReference type="Gene3D" id="1.10.275.10">
    <property type="entry name" value="Fumarase/aspartase (N-terminal domain)"/>
    <property type="match status" value="1"/>
</dbReference>
<dbReference type="FunFam" id="1.10.275.10:FF:000002">
    <property type="entry name" value="Argininosuccinate lyase"/>
    <property type="match status" value="1"/>
</dbReference>
<keyword evidence="4 6" id="KW-0028">Amino-acid biosynthesis</keyword>
<dbReference type="Pfam" id="PF00206">
    <property type="entry name" value="Lyase_1"/>
    <property type="match status" value="1"/>
</dbReference>
<dbReference type="PRINTS" id="PR00149">
    <property type="entry name" value="FUMRATELYASE"/>
</dbReference>
<accession>D7BPN8</accession>
<dbReference type="Proteomes" id="UP000000376">
    <property type="component" value="Chromosome"/>
</dbReference>
<dbReference type="InterPro" id="IPR020557">
    <property type="entry name" value="Fumarate_lyase_CS"/>
</dbReference>
<evidence type="ECO:0000256" key="5">
    <source>
        <dbReference type="ARBA" id="ARBA00023239"/>
    </source>
</evidence>
<evidence type="ECO:0000313" key="10">
    <source>
        <dbReference type="Proteomes" id="UP000000376"/>
    </source>
</evidence>
<dbReference type="PRINTS" id="PR00145">
    <property type="entry name" value="ARGSUCLYASE"/>
</dbReference>
<dbReference type="STRING" id="644284.Arch_1175"/>
<dbReference type="FunFam" id="1.10.40.30:FF:000001">
    <property type="entry name" value="Argininosuccinate lyase"/>
    <property type="match status" value="1"/>
</dbReference>
<dbReference type="InterPro" id="IPR022761">
    <property type="entry name" value="Fumarate_lyase_N"/>
</dbReference>
<dbReference type="EC" id="4.3.2.1" evidence="2 6"/>
<dbReference type="FunFam" id="1.20.200.10:FF:000015">
    <property type="entry name" value="argininosuccinate lyase isoform X2"/>
    <property type="match status" value="1"/>
</dbReference>
<dbReference type="AlphaFoldDB" id="D7BPN8"/>
<dbReference type="PANTHER" id="PTHR43814">
    <property type="entry name" value="ARGININOSUCCINATE LYASE"/>
    <property type="match status" value="1"/>
</dbReference>
<sequence length="462" mass="51073">MAKTMWDGRFSKSTADSVAFMNSSLRFDQRLYAHDIRGSIAHATMLARIGVLTDPEAQAIVAGLESIKADIESGALTFDSAAEDIHMFIEEELTARIGQPGKKLHTARSRNDQVATDMRLWVRDEISCVTSMIESLTMTVCNLATHHTTTVMPGYTHLQRAQPITFAHHLMAYAHMFMRDMSRLDDVAQRMNYSPLGAAALATTTYPIQRDMTADLLGFAGVMENSLDAVADRDYLLELSSTLSIFMIHLSRMSEEIILWASQEFRFIELDDGYATGSSIMPQKKNPDVAELTRGKTGRVIGQAATLLAMMKNLPLAYNKDLQEDKEAIFDVVDTVKLCIPAFAGMIATLGVNADRMRQAASAGFTNATDFADYLVTKGVPFRQAHAITGEIVRYCIEHATALENIDLATLRAHCDLIDADVYDALDIDQCVQRRNVIGGPAPEIVSADIDKIVHELQERQS</sequence>
<evidence type="ECO:0000256" key="4">
    <source>
        <dbReference type="ARBA" id="ARBA00022605"/>
    </source>
</evidence>
<dbReference type="InterPro" id="IPR000362">
    <property type="entry name" value="Fumarate_lyase_fam"/>
</dbReference>
<dbReference type="Gene3D" id="1.20.200.10">
    <property type="entry name" value="Fumarase/aspartase (Central domain)"/>
    <property type="match status" value="1"/>
</dbReference>
<dbReference type="UniPathway" id="UPA00068">
    <property type="reaction ID" value="UER00114"/>
</dbReference>
<dbReference type="Gene3D" id="1.10.40.30">
    <property type="entry name" value="Fumarase/aspartase (C-terminal domain)"/>
    <property type="match status" value="1"/>
</dbReference>
<comment type="similarity">
    <text evidence="6">Belongs to the lyase 1 family. Argininosuccinate lyase subfamily.</text>
</comment>
<dbReference type="InterPro" id="IPR024083">
    <property type="entry name" value="Fumarase/histidase_N"/>
</dbReference>
<keyword evidence="3 6" id="KW-0055">Arginine biosynthesis</keyword>
<dbReference type="HAMAP" id="MF_00006">
    <property type="entry name" value="Arg_succ_lyase"/>
    <property type="match status" value="1"/>
</dbReference>
<evidence type="ECO:0000256" key="2">
    <source>
        <dbReference type="ARBA" id="ARBA00012338"/>
    </source>
</evidence>
<keyword evidence="6" id="KW-0963">Cytoplasm</keyword>
<dbReference type="PROSITE" id="PS00163">
    <property type="entry name" value="FUMARATE_LYASES"/>
    <property type="match status" value="1"/>
</dbReference>
<comment type="pathway">
    <text evidence="1 6">Amino-acid biosynthesis; L-arginine biosynthesis; L-arginine from L-ornithine and carbamoyl phosphate: step 3/3.</text>
</comment>
<dbReference type="CDD" id="cd01359">
    <property type="entry name" value="Argininosuccinate_lyase"/>
    <property type="match status" value="1"/>
</dbReference>
<dbReference type="RefSeq" id="WP_013170381.1">
    <property type="nucleotide sequence ID" value="NC_014218.1"/>
</dbReference>
<keyword evidence="10" id="KW-1185">Reference proteome</keyword>
<feature type="domain" description="Argininosuccinate lyase C-terminal" evidence="8">
    <location>
        <begin position="365"/>
        <end position="433"/>
    </location>
</feature>
<dbReference type="GO" id="GO:0042450">
    <property type="term" value="P:L-arginine biosynthetic process via ornithine"/>
    <property type="evidence" value="ECO:0007669"/>
    <property type="project" value="UniProtKB-UniRule"/>
</dbReference>
<evidence type="ECO:0000259" key="7">
    <source>
        <dbReference type="Pfam" id="PF00206"/>
    </source>
</evidence>
<dbReference type="KEGG" id="ahe:Arch_1175"/>
<keyword evidence="5 6" id="KW-0456">Lyase</keyword>
<dbReference type="InterPro" id="IPR008948">
    <property type="entry name" value="L-Aspartase-like"/>
</dbReference>
<dbReference type="GO" id="GO:0005829">
    <property type="term" value="C:cytosol"/>
    <property type="evidence" value="ECO:0007669"/>
    <property type="project" value="TreeGrafter"/>
</dbReference>
<comment type="catalytic activity">
    <reaction evidence="6">
        <text>2-(N(omega)-L-arginino)succinate = fumarate + L-arginine</text>
        <dbReference type="Rhea" id="RHEA:24020"/>
        <dbReference type="ChEBI" id="CHEBI:29806"/>
        <dbReference type="ChEBI" id="CHEBI:32682"/>
        <dbReference type="ChEBI" id="CHEBI:57472"/>
        <dbReference type="EC" id="4.3.2.1"/>
    </reaction>
</comment>